<keyword evidence="3" id="KW-1185">Reference proteome</keyword>
<protein>
    <recommendedName>
        <fullName evidence="4">XapX domain-containing protein</fullName>
    </recommendedName>
</protein>
<organism evidence="2 3">
    <name type="scientific">Sediminibacillus dalangtanensis</name>
    <dbReference type="NCBI Taxonomy" id="2729421"/>
    <lineage>
        <taxon>Bacteria</taxon>
        <taxon>Bacillati</taxon>
        <taxon>Bacillota</taxon>
        <taxon>Bacilli</taxon>
        <taxon>Bacillales</taxon>
        <taxon>Bacillaceae</taxon>
        <taxon>Sediminibacillus</taxon>
    </lineage>
</organism>
<dbReference type="Proteomes" id="UP000665043">
    <property type="component" value="Chromosome"/>
</dbReference>
<gene>
    <name evidence="2" type="ORF">ERJ70_17405</name>
</gene>
<feature type="transmembrane region" description="Helical" evidence="1">
    <location>
        <begin position="37"/>
        <end position="55"/>
    </location>
</feature>
<keyword evidence="1" id="KW-1133">Transmembrane helix</keyword>
<accession>A0ABX7VW69</accession>
<keyword evidence="1" id="KW-0812">Transmembrane</keyword>
<dbReference type="EMBL" id="CP046956">
    <property type="protein sequence ID" value="QTN00907.1"/>
    <property type="molecule type" value="Genomic_DNA"/>
</dbReference>
<reference evidence="2 3" key="1">
    <citation type="submission" date="2019-12" db="EMBL/GenBank/DDBJ databases">
        <title>The whole genome sequencing of a strain isolated from a Mars analog, Dalangtan Playa.</title>
        <authorList>
            <person name="Huang T."/>
        </authorList>
    </citation>
    <scope>NUCLEOTIDE SEQUENCE [LARGE SCALE GENOMIC DNA]</scope>
    <source>
        <strain evidence="2 3">DP4-553-S</strain>
    </source>
</reference>
<keyword evidence="1" id="KW-0472">Membrane</keyword>
<evidence type="ECO:0000313" key="3">
    <source>
        <dbReference type="Proteomes" id="UP000665043"/>
    </source>
</evidence>
<feature type="transmembrane region" description="Helical" evidence="1">
    <location>
        <begin position="7"/>
        <end position="25"/>
    </location>
</feature>
<evidence type="ECO:0000313" key="2">
    <source>
        <dbReference type="EMBL" id="QTN00907.1"/>
    </source>
</evidence>
<sequence>MDKKTKLIIGLIGSLIICFFGVYRLVLETPSPVDSLIIPIAFSVTGFIGFVGNLIELK</sequence>
<name>A0ABX7VW69_9BACI</name>
<dbReference type="RefSeq" id="WP_209366033.1">
    <property type="nucleotide sequence ID" value="NZ_CP046956.1"/>
</dbReference>
<proteinExistence type="predicted"/>
<evidence type="ECO:0000256" key="1">
    <source>
        <dbReference type="SAM" id="Phobius"/>
    </source>
</evidence>
<evidence type="ECO:0008006" key="4">
    <source>
        <dbReference type="Google" id="ProtNLM"/>
    </source>
</evidence>